<keyword evidence="6" id="KW-0833">Ubl conjugation pathway</keyword>
<evidence type="ECO:0000313" key="10">
    <source>
        <dbReference type="Proteomes" id="UP000326924"/>
    </source>
</evidence>
<protein>
    <recommendedName>
        <fullName evidence="6">E3 ubiquitin protein ligase</fullName>
        <ecNumber evidence="6">2.3.2.27</ecNumber>
    </recommendedName>
</protein>
<name>A0A5J5FCJ6_9PEZI</name>
<dbReference type="Pfam" id="PF26095">
    <property type="entry name" value="CC_Bre1"/>
    <property type="match status" value="1"/>
</dbReference>
<dbReference type="GO" id="GO:0005634">
    <property type="term" value="C:nucleus"/>
    <property type="evidence" value="ECO:0007669"/>
    <property type="project" value="UniProtKB-SubCell"/>
</dbReference>
<feature type="compositionally biased region" description="Basic and acidic residues" evidence="7">
    <location>
        <begin position="9"/>
        <end position="26"/>
    </location>
</feature>
<keyword evidence="6" id="KW-0175">Coiled coil</keyword>
<organism evidence="9 10">
    <name type="scientific">Sphaerosporella brunnea</name>
    <dbReference type="NCBI Taxonomy" id="1250544"/>
    <lineage>
        <taxon>Eukaryota</taxon>
        <taxon>Fungi</taxon>
        <taxon>Dikarya</taxon>
        <taxon>Ascomycota</taxon>
        <taxon>Pezizomycotina</taxon>
        <taxon>Pezizomycetes</taxon>
        <taxon>Pezizales</taxon>
        <taxon>Pyronemataceae</taxon>
        <taxon>Sphaerosporella</taxon>
    </lineage>
</organism>
<evidence type="ECO:0000256" key="3">
    <source>
        <dbReference type="ARBA" id="ARBA00022771"/>
    </source>
</evidence>
<comment type="caution">
    <text evidence="9">The sequence shown here is derived from an EMBL/GenBank/DDBJ whole genome shotgun (WGS) entry which is preliminary data.</text>
</comment>
<dbReference type="PANTHER" id="PTHR23163">
    <property type="entry name" value="RING FINGER PROTEIN-RELATED"/>
    <property type="match status" value="1"/>
</dbReference>
<evidence type="ECO:0000256" key="1">
    <source>
        <dbReference type="ARBA" id="ARBA00004123"/>
    </source>
</evidence>
<comment type="similarity">
    <text evidence="6">Belongs to the BRE1 family.</text>
</comment>
<dbReference type="PANTHER" id="PTHR23163:SF0">
    <property type="entry name" value="E3 UBIQUITIN-PROTEIN LIGASE BRE1"/>
    <property type="match status" value="1"/>
</dbReference>
<gene>
    <name evidence="9" type="ORF">FN846DRAFT_6633</name>
</gene>
<reference evidence="9 10" key="1">
    <citation type="submission" date="2019-09" db="EMBL/GenBank/DDBJ databases">
        <title>Draft genome of the ectomycorrhizal ascomycete Sphaerosporella brunnea.</title>
        <authorList>
            <consortium name="DOE Joint Genome Institute"/>
            <person name="Benucci G.M."/>
            <person name="Marozzi G."/>
            <person name="Antonielli L."/>
            <person name="Sanchez S."/>
            <person name="Marco P."/>
            <person name="Wang X."/>
            <person name="Falini L.B."/>
            <person name="Barry K."/>
            <person name="Haridas S."/>
            <person name="Lipzen A."/>
            <person name="Labutti K."/>
            <person name="Grigoriev I.V."/>
            <person name="Murat C."/>
            <person name="Martin F."/>
            <person name="Albertini E."/>
            <person name="Donnini D."/>
            <person name="Bonito G."/>
        </authorList>
    </citation>
    <scope>NUCLEOTIDE SEQUENCE [LARGE SCALE GENOMIC DNA]</scope>
    <source>
        <strain evidence="9 10">Sb_GMNB300</strain>
    </source>
</reference>
<evidence type="ECO:0000256" key="7">
    <source>
        <dbReference type="SAM" id="MobiDB-lite"/>
    </source>
</evidence>
<feature type="compositionally biased region" description="Polar residues" evidence="7">
    <location>
        <begin position="32"/>
        <end position="50"/>
    </location>
</feature>
<dbReference type="OrthoDB" id="654191at2759"/>
<dbReference type="InterPro" id="IPR058643">
    <property type="entry name" value="BRE1-like_CC"/>
</dbReference>
<dbReference type="GO" id="GO:0061630">
    <property type="term" value="F:ubiquitin protein ligase activity"/>
    <property type="evidence" value="ECO:0007669"/>
    <property type="project" value="UniProtKB-EC"/>
</dbReference>
<keyword evidence="6" id="KW-0808">Transferase</keyword>
<dbReference type="GO" id="GO:0008270">
    <property type="term" value="F:zinc ion binding"/>
    <property type="evidence" value="ECO:0007669"/>
    <property type="project" value="UniProtKB-KW"/>
</dbReference>
<evidence type="ECO:0000256" key="4">
    <source>
        <dbReference type="ARBA" id="ARBA00022833"/>
    </source>
</evidence>
<dbReference type="InterPro" id="IPR013956">
    <property type="entry name" value="E3_ubiquit_lig_Bre1"/>
</dbReference>
<dbReference type="EMBL" id="VXIS01000001">
    <property type="protein sequence ID" value="KAA8915078.1"/>
    <property type="molecule type" value="Genomic_DNA"/>
</dbReference>
<evidence type="ECO:0000259" key="8">
    <source>
        <dbReference type="Pfam" id="PF26095"/>
    </source>
</evidence>
<dbReference type="InParanoid" id="A0A5J5FCJ6"/>
<evidence type="ECO:0000256" key="2">
    <source>
        <dbReference type="ARBA" id="ARBA00022723"/>
    </source>
</evidence>
<dbReference type="GO" id="GO:0016567">
    <property type="term" value="P:protein ubiquitination"/>
    <property type="evidence" value="ECO:0007669"/>
    <property type="project" value="UniProtKB-UniRule"/>
</dbReference>
<dbReference type="GO" id="GO:0006325">
    <property type="term" value="P:chromatin organization"/>
    <property type="evidence" value="ECO:0007669"/>
    <property type="project" value="UniProtKB-KW"/>
</dbReference>
<comment type="catalytic activity">
    <reaction evidence="6">
        <text>S-ubiquitinyl-[E2 ubiquitin-conjugating enzyme]-L-cysteine + [acceptor protein]-L-lysine = [E2 ubiquitin-conjugating enzyme]-L-cysteine + N(6)-ubiquitinyl-[acceptor protein]-L-lysine.</text>
        <dbReference type="EC" id="2.3.2.27"/>
    </reaction>
</comment>
<keyword evidence="5 6" id="KW-0539">Nucleus</keyword>
<keyword evidence="10" id="KW-1185">Reference proteome</keyword>
<evidence type="ECO:0000256" key="6">
    <source>
        <dbReference type="RuleBase" id="RU365038"/>
    </source>
</evidence>
<keyword evidence="4 6" id="KW-0862">Zinc</keyword>
<keyword evidence="3 6" id="KW-0863">Zinc-finger</keyword>
<keyword evidence="2 6" id="KW-0479">Metal-binding</keyword>
<feature type="region of interest" description="Disordered" evidence="7">
    <location>
        <begin position="1"/>
        <end position="51"/>
    </location>
</feature>
<comment type="subcellular location">
    <subcellularLocation>
        <location evidence="1 6">Nucleus</location>
    </subcellularLocation>
</comment>
<proteinExistence type="inferred from homology"/>
<feature type="domain" description="BRE1-like coiled-coil containing" evidence="8">
    <location>
        <begin position="80"/>
        <end position="101"/>
    </location>
</feature>
<dbReference type="GO" id="GO:0033503">
    <property type="term" value="C:HULC complex"/>
    <property type="evidence" value="ECO:0007669"/>
    <property type="project" value="TreeGrafter"/>
</dbReference>
<dbReference type="Proteomes" id="UP000326924">
    <property type="component" value="Unassembled WGS sequence"/>
</dbReference>
<evidence type="ECO:0000256" key="5">
    <source>
        <dbReference type="ARBA" id="ARBA00023242"/>
    </source>
</evidence>
<keyword evidence="6" id="KW-0156">Chromatin regulator</keyword>
<sequence>MRSSSVVVMEDRKRSVPHDPSDESHPPYKRQAIQSSSHPTSQNQVPQSQEDVVHFQKEAIWRQMQEYKRERNILESRVEELDKKSAYHDDHLRIVDAWWTQSEYWPVFLTAARARIRMEPRQNSPLRYCLTMLPASPITSEKSGITSRKH</sequence>
<dbReference type="EC" id="2.3.2.27" evidence="6"/>
<dbReference type="AlphaFoldDB" id="A0A5J5FCJ6"/>
<evidence type="ECO:0000313" key="9">
    <source>
        <dbReference type="EMBL" id="KAA8915078.1"/>
    </source>
</evidence>
<accession>A0A5J5FCJ6</accession>
<comment type="pathway">
    <text evidence="6">Protein modification; protein ubiquitination.</text>
</comment>